<accession>A0A7J8QLC6</accession>
<gene>
    <name evidence="1" type="ORF">Gorai_002553</name>
</gene>
<reference evidence="1 2" key="1">
    <citation type="journal article" date="2019" name="Genome Biol. Evol.">
        <title>Insights into the evolution of the New World diploid cottons (Gossypium, subgenus Houzingenia) based on genome sequencing.</title>
        <authorList>
            <person name="Grover C.E."/>
            <person name="Arick M.A. 2nd"/>
            <person name="Thrash A."/>
            <person name="Conover J.L."/>
            <person name="Sanders W.S."/>
            <person name="Peterson D.G."/>
            <person name="Frelichowski J.E."/>
            <person name="Scheffler J.A."/>
            <person name="Scheffler B.E."/>
            <person name="Wendel J.F."/>
        </authorList>
    </citation>
    <scope>NUCLEOTIDE SEQUENCE [LARGE SCALE GENOMIC DNA]</scope>
    <source>
        <strain evidence="1">8</strain>
        <tissue evidence="1">Leaf</tissue>
    </source>
</reference>
<protein>
    <recommendedName>
        <fullName evidence="3">Reverse transcriptase domain-containing protein</fullName>
    </recommendedName>
</protein>
<feature type="non-terminal residue" evidence="1">
    <location>
        <position position="222"/>
    </location>
</feature>
<dbReference type="EMBL" id="JABEZZ010000013">
    <property type="protein sequence ID" value="MBA0602371.1"/>
    <property type="molecule type" value="Genomic_DNA"/>
</dbReference>
<name>A0A7J8QLC6_GOSRA</name>
<sequence>MNDIILAQEVIHSTRSKHNSKRLMAIKIDLEKPYDRVRWDFIKSSIQMIGILEFFMKVIMSAITNTSMQILWNRVLTQKFNPELIKIMGGVYVRLSNSERSKILDPISSYFSLVGSPHNSQLFYADHDDSTSIPPPHPSVGVDIVSWMGTLTGSFSIKSAYKTIKENLWNLKDETWKISWKGILRDNHGEWIIGFCRQLGKCLILDAELWGILDGLSLVQES</sequence>
<evidence type="ECO:0000313" key="1">
    <source>
        <dbReference type="EMBL" id="MBA0602371.1"/>
    </source>
</evidence>
<dbReference type="Proteomes" id="UP000593578">
    <property type="component" value="Unassembled WGS sequence"/>
</dbReference>
<comment type="caution">
    <text evidence="1">The sequence shown here is derived from an EMBL/GenBank/DDBJ whole genome shotgun (WGS) entry which is preliminary data.</text>
</comment>
<organism evidence="1 2">
    <name type="scientific">Gossypium raimondii</name>
    <name type="common">Peruvian cotton</name>
    <name type="synonym">Gossypium klotzschianum subsp. raimondii</name>
    <dbReference type="NCBI Taxonomy" id="29730"/>
    <lineage>
        <taxon>Eukaryota</taxon>
        <taxon>Viridiplantae</taxon>
        <taxon>Streptophyta</taxon>
        <taxon>Embryophyta</taxon>
        <taxon>Tracheophyta</taxon>
        <taxon>Spermatophyta</taxon>
        <taxon>Magnoliopsida</taxon>
        <taxon>eudicotyledons</taxon>
        <taxon>Gunneridae</taxon>
        <taxon>Pentapetalae</taxon>
        <taxon>rosids</taxon>
        <taxon>malvids</taxon>
        <taxon>Malvales</taxon>
        <taxon>Malvaceae</taxon>
        <taxon>Malvoideae</taxon>
        <taxon>Gossypium</taxon>
    </lineage>
</organism>
<proteinExistence type="predicted"/>
<dbReference type="AlphaFoldDB" id="A0A7J8QLC6"/>
<evidence type="ECO:0008006" key="3">
    <source>
        <dbReference type="Google" id="ProtNLM"/>
    </source>
</evidence>
<evidence type="ECO:0000313" key="2">
    <source>
        <dbReference type="Proteomes" id="UP000593578"/>
    </source>
</evidence>